<dbReference type="OrthoDB" id="8061355at2759"/>
<protein>
    <recommendedName>
        <fullName evidence="1">ABCA1-4-like C-terminal R2 regulatory domain-containing protein</fullName>
    </recommendedName>
</protein>
<accession>A0A8J2J3W6</accession>
<dbReference type="EMBL" id="CAJVCH010013956">
    <property type="protein sequence ID" value="CAG7676908.1"/>
    <property type="molecule type" value="Genomic_DNA"/>
</dbReference>
<feature type="non-terminal residue" evidence="2">
    <location>
        <position position="84"/>
    </location>
</feature>
<feature type="domain" description="ABCA1-4-like C-terminal R2 regulatory" evidence="1">
    <location>
        <begin position="20"/>
        <end position="82"/>
    </location>
</feature>
<dbReference type="Proteomes" id="UP000708208">
    <property type="component" value="Unassembled WGS sequence"/>
</dbReference>
<organism evidence="2 3">
    <name type="scientific">Allacma fusca</name>
    <dbReference type="NCBI Taxonomy" id="39272"/>
    <lineage>
        <taxon>Eukaryota</taxon>
        <taxon>Metazoa</taxon>
        <taxon>Ecdysozoa</taxon>
        <taxon>Arthropoda</taxon>
        <taxon>Hexapoda</taxon>
        <taxon>Collembola</taxon>
        <taxon>Symphypleona</taxon>
        <taxon>Sminthuridae</taxon>
        <taxon>Allacma</taxon>
    </lineage>
</organism>
<evidence type="ECO:0000313" key="2">
    <source>
        <dbReference type="EMBL" id="CAG7676908.1"/>
    </source>
</evidence>
<comment type="caution">
    <text evidence="2">The sequence shown here is derived from an EMBL/GenBank/DDBJ whole genome shotgun (WGS) entry which is preliminary data.</text>
</comment>
<gene>
    <name evidence="2" type="ORF">AFUS01_LOCUS2440</name>
</gene>
<proteinExistence type="predicted"/>
<keyword evidence="3" id="KW-1185">Reference proteome</keyword>
<evidence type="ECO:0000259" key="1">
    <source>
        <dbReference type="Pfam" id="PF23321"/>
    </source>
</evidence>
<name>A0A8J2J3W6_9HEXA</name>
<reference evidence="2" key="1">
    <citation type="submission" date="2021-06" db="EMBL/GenBank/DDBJ databases">
        <authorList>
            <person name="Hodson N. C."/>
            <person name="Mongue J. A."/>
            <person name="Jaron S. K."/>
        </authorList>
    </citation>
    <scope>NUCLEOTIDE SEQUENCE</scope>
</reference>
<dbReference type="Pfam" id="PF23321">
    <property type="entry name" value="R1_ABCA1"/>
    <property type="match status" value="1"/>
</dbReference>
<dbReference type="AlphaFoldDB" id="A0A8J2J3W6"/>
<evidence type="ECO:0000313" key="3">
    <source>
        <dbReference type="Proteomes" id="UP000708208"/>
    </source>
</evidence>
<dbReference type="InterPro" id="IPR056264">
    <property type="entry name" value="R2_ABCA1-4-like"/>
</dbReference>
<sequence length="84" mass="10240">MFRWSSTFKCKFGHGFILAFKLKPMIRQDSPKLHSLMKEIEKKFQPCDLKDRHENLLQYQLYLTDLPWKNLFEILENLKSNYTE</sequence>